<dbReference type="Gene3D" id="3.10.290.10">
    <property type="entry name" value="RNA-binding S4 domain"/>
    <property type="match status" value="1"/>
</dbReference>
<feature type="domain" description="RNA-binding S4" evidence="1">
    <location>
        <begin position="53"/>
        <end position="86"/>
    </location>
</feature>
<organism evidence="2">
    <name type="scientific">Solanum lycopersicum</name>
    <name type="common">Tomato</name>
    <name type="synonym">Lycopersicon esculentum</name>
    <dbReference type="NCBI Taxonomy" id="4081"/>
    <lineage>
        <taxon>Eukaryota</taxon>
        <taxon>Viridiplantae</taxon>
        <taxon>Streptophyta</taxon>
        <taxon>Embryophyta</taxon>
        <taxon>Tracheophyta</taxon>
        <taxon>Spermatophyta</taxon>
        <taxon>Magnoliopsida</taxon>
        <taxon>eudicotyledons</taxon>
        <taxon>Gunneridae</taxon>
        <taxon>Pentapetalae</taxon>
        <taxon>asterids</taxon>
        <taxon>lamiids</taxon>
        <taxon>Solanales</taxon>
        <taxon>Solanaceae</taxon>
        <taxon>Solanoideae</taxon>
        <taxon>Solaneae</taxon>
        <taxon>Solanum</taxon>
        <taxon>Solanum subgen. Lycopersicon</taxon>
    </lineage>
</organism>
<accession>A0A3Q7FKD7</accession>
<reference evidence="2" key="2">
    <citation type="submission" date="2019-01" db="UniProtKB">
        <authorList>
            <consortium name="EnsemblPlants"/>
        </authorList>
    </citation>
    <scope>IDENTIFICATION</scope>
    <source>
        <strain evidence="2">cv. Heinz 1706</strain>
    </source>
</reference>
<dbReference type="InterPro" id="IPR002942">
    <property type="entry name" value="S4_RNA-bd"/>
</dbReference>
<reference evidence="2" key="1">
    <citation type="journal article" date="2012" name="Nature">
        <title>The tomato genome sequence provides insights into fleshy fruit evolution.</title>
        <authorList>
            <consortium name="Tomato Genome Consortium"/>
        </authorList>
    </citation>
    <scope>NUCLEOTIDE SEQUENCE [LARGE SCALE GENOMIC DNA]</scope>
    <source>
        <strain evidence="2">cv. Heinz 1706</strain>
    </source>
</reference>
<dbReference type="GO" id="GO:0003735">
    <property type="term" value="F:structural constituent of ribosome"/>
    <property type="evidence" value="ECO:0000318"/>
    <property type="project" value="GO_Central"/>
</dbReference>
<evidence type="ECO:0000313" key="3">
    <source>
        <dbReference type="Proteomes" id="UP000004994"/>
    </source>
</evidence>
<dbReference type="Gramene" id="Solyc03g058247.1.1">
    <property type="protein sequence ID" value="Solyc03g058247.1.1"/>
    <property type="gene ID" value="Solyc03g058247.1"/>
</dbReference>
<dbReference type="GO" id="GO:0015935">
    <property type="term" value="C:small ribosomal subunit"/>
    <property type="evidence" value="ECO:0000318"/>
    <property type="project" value="GO_Central"/>
</dbReference>
<dbReference type="EnsemblPlants" id="Solyc03g058247.1.1">
    <property type="protein sequence ID" value="Solyc03g058247.1.1"/>
    <property type="gene ID" value="Solyc03g058247.1"/>
</dbReference>
<dbReference type="AlphaFoldDB" id="A0A3Q7FKD7"/>
<name>A0A3Q7FKD7_SOLLC</name>
<dbReference type="GO" id="GO:0042274">
    <property type="term" value="P:ribosomal small subunit biogenesis"/>
    <property type="evidence" value="ECO:0000318"/>
    <property type="project" value="GO_Central"/>
</dbReference>
<dbReference type="CDD" id="cd00165">
    <property type="entry name" value="S4"/>
    <property type="match status" value="1"/>
</dbReference>
<dbReference type="SUPFAM" id="SSF55174">
    <property type="entry name" value="Alpha-L RNA-binding motif"/>
    <property type="match status" value="1"/>
</dbReference>
<proteinExistence type="predicted"/>
<evidence type="ECO:0000313" key="2">
    <source>
        <dbReference type="EnsemblPlants" id="Solyc03g058247.1.1"/>
    </source>
</evidence>
<dbReference type="GO" id="GO:0019843">
    <property type="term" value="F:rRNA binding"/>
    <property type="evidence" value="ECO:0000318"/>
    <property type="project" value="GO_Central"/>
</dbReference>
<keyword evidence="3" id="KW-1185">Reference proteome</keyword>
<dbReference type="Proteomes" id="UP000004994">
    <property type="component" value="Chromosome 3"/>
</dbReference>
<dbReference type="STRING" id="4081.A0A3Q7FKD7"/>
<dbReference type="InterPro" id="IPR036986">
    <property type="entry name" value="S4_RNA-bd_sf"/>
</dbReference>
<dbReference type="Pfam" id="PF01479">
    <property type="entry name" value="S4"/>
    <property type="match status" value="1"/>
</dbReference>
<evidence type="ECO:0000259" key="1">
    <source>
        <dbReference type="Pfam" id="PF01479"/>
    </source>
</evidence>
<dbReference type="InParanoid" id="A0A3Q7FKD7"/>
<protein>
    <recommendedName>
        <fullName evidence="1">RNA-binding S4 domain-containing protein</fullName>
    </recommendedName>
</protein>
<sequence>MVNTLIPIVVKKPRTRSYLVNKSHYGKRKLNIYGLTEQRLLKYVRIARKSKPFRLGMASTIPIAHKLVNHRHILVNAHIVDIPSYRSIALIQISLASSPREELPNHLESLVVEYYKYHT</sequence>